<sequence>MPIAYPSAHRAPKAAVRHPGVARRRARPPARRVYDLGRRPAGHDSARFLRRKRGCRLGRGRGKQAPPQRACRLDLLRKRRYRLRRMRVIVTFFAALLFGGQALADTPLRIGVLSYRGAEVARGDFRETARHLRGTLTARGVEVVPLTLRELDGAARRAEVDFIFTNPGHSFQLVRRHGASRLATARYPARPGPQDVIGAAVVVRAEGPVRALPDLVDRRLGVVDAAAFGGHLLARKRLAEELGAAVRRVETVELGFPQQSVLDALRDGRVEAGVLRACLLEALVAEGAVDGAAFRVLGARGGADDCARSTDLHPGWAMLTLPHVPTETATRVLAALLSQPARPVSDPLDPAGWLAPVSYASVEEVYRALELYPFERDLPGDIRAWLSENVVWVAVAAILLGAFLLHVVRVEYLVVRRTRELEAAAAARRALEAEMAHANRVSSMATLAGSLAHDLNQPLAAIASFAGGLRQRRRAGTDDAETTDKVLARIVEQANRAAEFIRSMRAFLSRGEAARAHLDLRDVADDAVLLTQGLARAAGLTLDWRRPAVPMPVMGDAPRLRQVFVALIQNAIDASPAGGVVTVGATGEGQTWRVSVADSGPGLDDETRRRATEAFFTTKGEKGLGLGLSTALAIAEDHGGCLWLEPRAGAGTVAVMELPMDAAE</sequence>
<dbReference type="CDD" id="cd00075">
    <property type="entry name" value="HATPase"/>
    <property type="match status" value="1"/>
</dbReference>
<keyword evidence="3" id="KW-0597">Phosphoprotein</keyword>
<evidence type="ECO:0000259" key="6">
    <source>
        <dbReference type="PROSITE" id="PS50109"/>
    </source>
</evidence>
<dbReference type="CDD" id="cd00082">
    <property type="entry name" value="HisKA"/>
    <property type="match status" value="1"/>
</dbReference>
<dbReference type="InterPro" id="IPR003661">
    <property type="entry name" value="HisK_dim/P_dom"/>
</dbReference>
<dbReference type="InterPro" id="IPR036097">
    <property type="entry name" value="HisK_dim/P_sf"/>
</dbReference>
<dbReference type="SMART" id="SM00388">
    <property type="entry name" value="HisKA"/>
    <property type="match status" value="1"/>
</dbReference>
<dbReference type="Gene3D" id="3.30.565.10">
    <property type="entry name" value="Histidine kinase-like ATPase, C-terminal domain"/>
    <property type="match status" value="1"/>
</dbReference>
<evidence type="ECO:0000256" key="4">
    <source>
        <dbReference type="SAM" id="MobiDB-lite"/>
    </source>
</evidence>
<dbReference type="InterPro" id="IPR003594">
    <property type="entry name" value="HATPase_dom"/>
</dbReference>
<dbReference type="InterPro" id="IPR004358">
    <property type="entry name" value="Sig_transdc_His_kin-like_C"/>
</dbReference>
<keyword evidence="5" id="KW-0812">Transmembrane</keyword>
<comment type="caution">
    <text evidence="7">The sequence shown here is derived from an EMBL/GenBank/DDBJ whole genome shotgun (WGS) entry which is preliminary data.</text>
</comment>
<feature type="transmembrane region" description="Helical" evidence="5">
    <location>
        <begin position="86"/>
        <end position="104"/>
    </location>
</feature>
<evidence type="ECO:0000256" key="1">
    <source>
        <dbReference type="ARBA" id="ARBA00000085"/>
    </source>
</evidence>
<dbReference type="Gene3D" id="1.10.287.130">
    <property type="match status" value="1"/>
</dbReference>
<dbReference type="InterPro" id="IPR036890">
    <property type="entry name" value="HATPase_C_sf"/>
</dbReference>
<feature type="domain" description="Histidine kinase" evidence="6">
    <location>
        <begin position="450"/>
        <end position="662"/>
    </location>
</feature>
<dbReference type="Pfam" id="PF02518">
    <property type="entry name" value="HATPase_c"/>
    <property type="match status" value="1"/>
</dbReference>
<organism evidence="7 8">
    <name type="scientific">Rhodosalinus sediminis</name>
    <dbReference type="NCBI Taxonomy" id="1940533"/>
    <lineage>
        <taxon>Bacteria</taxon>
        <taxon>Pseudomonadati</taxon>
        <taxon>Pseudomonadota</taxon>
        <taxon>Alphaproteobacteria</taxon>
        <taxon>Rhodobacterales</taxon>
        <taxon>Paracoccaceae</taxon>
        <taxon>Rhodosalinus</taxon>
    </lineage>
</organism>
<comment type="catalytic activity">
    <reaction evidence="1">
        <text>ATP + protein L-histidine = ADP + protein N-phospho-L-histidine.</text>
        <dbReference type="EC" id="2.7.13.3"/>
    </reaction>
</comment>
<reference evidence="7 8" key="1">
    <citation type="journal article" date="2017" name="Int. J. Syst. Evol. Microbiol.">
        <title>Rhodosalinus sediminis gen. nov., sp. nov., isolated from marine saltern.</title>
        <authorList>
            <person name="Guo L.Y."/>
            <person name="Ling S.K."/>
            <person name="Li C.M."/>
            <person name="Chen G.J."/>
            <person name="Du Z.J."/>
        </authorList>
    </citation>
    <scope>NUCLEOTIDE SEQUENCE [LARGE SCALE GENOMIC DNA]</scope>
    <source>
        <strain evidence="7 8">WDN1C137</strain>
    </source>
</reference>
<keyword evidence="7" id="KW-0418">Kinase</keyword>
<dbReference type="SUPFAM" id="SSF55874">
    <property type="entry name" value="ATPase domain of HSP90 chaperone/DNA topoisomerase II/histidine kinase"/>
    <property type="match status" value="1"/>
</dbReference>
<dbReference type="GO" id="GO:0000155">
    <property type="term" value="F:phosphorelay sensor kinase activity"/>
    <property type="evidence" value="ECO:0007669"/>
    <property type="project" value="InterPro"/>
</dbReference>
<dbReference type="Pfam" id="PF00512">
    <property type="entry name" value="HisKA"/>
    <property type="match status" value="1"/>
</dbReference>
<dbReference type="PRINTS" id="PR00344">
    <property type="entry name" value="BCTRLSENSOR"/>
</dbReference>
<dbReference type="PANTHER" id="PTHR43065:SF42">
    <property type="entry name" value="TWO-COMPONENT SENSOR PPRA"/>
    <property type="match status" value="1"/>
</dbReference>
<accession>A0A3D9BRG1</accession>
<keyword evidence="5" id="KW-1133">Transmembrane helix</keyword>
<dbReference type="InterPro" id="IPR005467">
    <property type="entry name" value="His_kinase_dom"/>
</dbReference>
<proteinExistence type="predicted"/>
<evidence type="ECO:0000256" key="3">
    <source>
        <dbReference type="ARBA" id="ARBA00022553"/>
    </source>
</evidence>
<dbReference type="Proteomes" id="UP000257131">
    <property type="component" value="Unassembled WGS sequence"/>
</dbReference>
<evidence type="ECO:0000256" key="5">
    <source>
        <dbReference type="SAM" id="Phobius"/>
    </source>
</evidence>
<dbReference type="PANTHER" id="PTHR43065">
    <property type="entry name" value="SENSOR HISTIDINE KINASE"/>
    <property type="match status" value="1"/>
</dbReference>
<protein>
    <recommendedName>
        <fullName evidence="2">histidine kinase</fullName>
        <ecNumber evidence="2">2.7.13.3</ecNumber>
    </recommendedName>
</protein>
<keyword evidence="8" id="KW-1185">Reference proteome</keyword>
<feature type="region of interest" description="Disordered" evidence="4">
    <location>
        <begin position="1"/>
        <end position="27"/>
    </location>
</feature>
<gene>
    <name evidence="7" type="ORF">DRV84_10625</name>
</gene>
<evidence type="ECO:0000256" key="2">
    <source>
        <dbReference type="ARBA" id="ARBA00012438"/>
    </source>
</evidence>
<keyword evidence="7" id="KW-0808">Transferase</keyword>
<keyword evidence="5" id="KW-0472">Membrane</keyword>
<evidence type="ECO:0000313" key="8">
    <source>
        <dbReference type="Proteomes" id="UP000257131"/>
    </source>
</evidence>
<name>A0A3D9BRG1_9RHOB</name>
<feature type="compositionally biased region" description="Basic residues" evidence="4">
    <location>
        <begin position="10"/>
        <end position="27"/>
    </location>
</feature>
<evidence type="ECO:0000313" key="7">
    <source>
        <dbReference type="EMBL" id="REC56067.1"/>
    </source>
</evidence>
<dbReference type="SUPFAM" id="SSF47384">
    <property type="entry name" value="Homodimeric domain of signal transducing histidine kinase"/>
    <property type="match status" value="1"/>
</dbReference>
<dbReference type="AlphaFoldDB" id="A0A3D9BRG1"/>
<dbReference type="EMBL" id="QOHR01000014">
    <property type="protein sequence ID" value="REC56067.1"/>
    <property type="molecule type" value="Genomic_DNA"/>
</dbReference>
<dbReference type="PROSITE" id="PS50109">
    <property type="entry name" value="HIS_KIN"/>
    <property type="match status" value="1"/>
</dbReference>
<dbReference type="Gene3D" id="3.40.190.10">
    <property type="entry name" value="Periplasmic binding protein-like II"/>
    <property type="match status" value="1"/>
</dbReference>
<dbReference type="EC" id="2.7.13.3" evidence="2"/>
<dbReference type="Pfam" id="PF12974">
    <property type="entry name" value="Phosphonate-bd"/>
    <property type="match status" value="1"/>
</dbReference>
<dbReference type="SUPFAM" id="SSF53850">
    <property type="entry name" value="Periplasmic binding protein-like II"/>
    <property type="match status" value="1"/>
</dbReference>
<dbReference type="SMART" id="SM00387">
    <property type="entry name" value="HATPase_c"/>
    <property type="match status" value="1"/>
</dbReference>